<dbReference type="EMBL" id="CP011309">
    <property type="protein sequence ID" value="AKF26115.1"/>
    <property type="molecule type" value="Genomic_DNA"/>
</dbReference>
<dbReference type="AlphaFoldDB" id="A0A0F6Z4G8"/>
<gene>
    <name evidence="4" type="ORF">YH66_00330</name>
</gene>
<dbReference type="RefSeq" id="WP_003861088.1">
    <property type="nucleotide sequence ID" value="NZ_CP011309.1"/>
</dbReference>
<dbReference type="InterPro" id="IPR000253">
    <property type="entry name" value="FHA_dom"/>
</dbReference>
<dbReference type="SUPFAM" id="SSF49879">
    <property type="entry name" value="SMAD/FHA domain"/>
    <property type="match status" value="1"/>
</dbReference>
<dbReference type="HOGENOM" id="CLU_047963_1_1_11"/>
<dbReference type="InterPro" id="IPR050923">
    <property type="entry name" value="Cell_Proc_Reg/RNA_Proc"/>
</dbReference>
<keyword evidence="1" id="KW-0597">Phosphoprotein</keyword>
<feature type="domain" description="FHA" evidence="3">
    <location>
        <begin position="224"/>
        <end position="273"/>
    </location>
</feature>
<dbReference type="Gene3D" id="3.30.2320.60">
    <property type="entry name" value="FhaA, phosphopeptide-binding domain (DUF3662)"/>
    <property type="match status" value="1"/>
</dbReference>
<dbReference type="Proteomes" id="UP000034037">
    <property type="component" value="Chromosome"/>
</dbReference>
<proteinExistence type="predicted"/>
<dbReference type="InterPro" id="IPR042287">
    <property type="entry name" value="FhaA_N_sf"/>
</dbReference>
<dbReference type="InterPro" id="IPR008984">
    <property type="entry name" value="SMAD_FHA_dom_sf"/>
</dbReference>
<dbReference type="Pfam" id="PF12401">
    <property type="entry name" value="FhaA_N"/>
    <property type="match status" value="1"/>
</dbReference>
<dbReference type="SMART" id="SM00240">
    <property type="entry name" value="FHA"/>
    <property type="match status" value="1"/>
</dbReference>
<feature type="region of interest" description="Disordered" evidence="2">
    <location>
        <begin position="124"/>
        <end position="143"/>
    </location>
</feature>
<dbReference type="PATRIC" id="fig|92706.3.peg.63"/>
<accession>A0A0F6Z4G8</accession>
<organism evidence="4 5">
    <name type="scientific">[Brevibacterium] flavum</name>
    <dbReference type="NCBI Taxonomy" id="92706"/>
    <lineage>
        <taxon>Bacteria</taxon>
        <taxon>Bacillati</taxon>
        <taxon>Actinomycetota</taxon>
        <taxon>Actinomycetes</taxon>
        <taxon>Mycobacteriales</taxon>
        <taxon>Corynebacteriaceae</taxon>
        <taxon>Corynebacterium</taxon>
    </lineage>
</organism>
<dbReference type="PROSITE" id="PS50006">
    <property type="entry name" value="FHA_DOMAIN"/>
    <property type="match status" value="1"/>
</dbReference>
<evidence type="ECO:0000256" key="1">
    <source>
        <dbReference type="ARBA" id="ARBA00022553"/>
    </source>
</evidence>
<dbReference type="CDD" id="cd22668">
    <property type="entry name" value="FHA_FhaA-like"/>
    <property type="match status" value="1"/>
</dbReference>
<name>A0A0F6Z4G8_9CORY</name>
<dbReference type="Gene3D" id="2.60.200.20">
    <property type="match status" value="1"/>
</dbReference>
<evidence type="ECO:0000313" key="5">
    <source>
        <dbReference type="Proteomes" id="UP000034037"/>
    </source>
</evidence>
<protein>
    <recommendedName>
        <fullName evidence="3">FHA domain-containing protein</fullName>
    </recommendedName>
</protein>
<reference evidence="4 5" key="1">
    <citation type="submission" date="2015-04" db="EMBL/GenBank/DDBJ databases">
        <title>Complete Genome Sequence of Brevibacterium flavum ATCC 15168.</title>
        <authorList>
            <person name="Ahn J."/>
            <person name="Park G."/>
            <person name="Jeon W."/>
            <person name="Jang Y."/>
            <person name="Jang M."/>
            <person name="Lee H."/>
            <person name="Lee H."/>
        </authorList>
    </citation>
    <scope>NUCLEOTIDE SEQUENCE [LARGE SCALE GENOMIC DNA]</scope>
    <source>
        <strain evidence="4 5">ATCC 15168</strain>
    </source>
</reference>
<dbReference type="PANTHER" id="PTHR23308">
    <property type="entry name" value="NUCLEAR INHIBITOR OF PROTEIN PHOSPHATASE-1"/>
    <property type="match status" value="1"/>
</dbReference>
<keyword evidence="5" id="KW-1185">Reference proteome</keyword>
<evidence type="ECO:0000313" key="4">
    <source>
        <dbReference type="EMBL" id="AKF26115.1"/>
    </source>
</evidence>
<dbReference type="Pfam" id="PF00498">
    <property type="entry name" value="FHA"/>
    <property type="match status" value="1"/>
</dbReference>
<evidence type="ECO:0000259" key="3">
    <source>
        <dbReference type="PROSITE" id="PS50006"/>
    </source>
</evidence>
<sequence>MATSNRIANAMNSLAKLDSSMQRGLDNALAFVFRGRVVPAELEELLKQEAEDNVVHTEFGYVEAPNVFKVSVSPNDFSNLVDRFPDQPARFGDQMMRFCRNSGWTLVGPVIVLIEEDSSLHTGQLKSVSEKDPDPELSSGYLPLEGDGILPVAESESKNVSDSSPYTGTEFLPAQSADRPLVQGVPQSQVDASRQSALKPAGPTVTLLLQDGSSRTYLVREGSNIIGRSNDADLRLPDTGVSRQHVEITWDGRDAILVDLKSTNGTTVNDTPVDNWLLADGDVITVGHSNIEVRIVSP</sequence>
<evidence type="ECO:0000256" key="2">
    <source>
        <dbReference type="SAM" id="MobiDB-lite"/>
    </source>
</evidence>
<dbReference type="InterPro" id="IPR022128">
    <property type="entry name" value="FhaA_N"/>
</dbReference>